<dbReference type="SMART" id="SM00881">
    <property type="entry name" value="CoA_binding"/>
    <property type="match status" value="1"/>
</dbReference>
<dbReference type="SUPFAM" id="SSF52210">
    <property type="entry name" value="Succinyl-CoA synthetase domains"/>
    <property type="match status" value="1"/>
</dbReference>
<dbReference type="GO" id="GO:0004775">
    <property type="term" value="F:succinate-CoA ligase (ADP-forming) activity"/>
    <property type="evidence" value="ECO:0007669"/>
    <property type="project" value="UniProtKB-EC"/>
</dbReference>
<keyword evidence="3" id="KW-0547">Nucleotide-binding</keyword>
<dbReference type="Gene3D" id="3.40.50.261">
    <property type="entry name" value="Succinyl-CoA synthetase domains"/>
    <property type="match status" value="1"/>
</dbReference>
<feature type="domain" description="CoA-binding" evidence="4">
    <location>
        <begin position="7"/>
        <end position="103"/>
    </location>
</feature>
<dbReference type="PIRSF" id="PIRSF001553">
    <property type="entry name" value="SucCS_alpha"/>
    <property type="match status" value="1"/>
</dbReference>
<dbReference type="Pfam" id="PF02629">
    <property type="entry name" value="CoA_binding"/>
    <property type="match status" value="1"/>
</dbReference>
<evidence type="ECO:0000259" key="4">
    <source>
        <dbReference type="SMART" id="SM00881"/>
    </source>
</evidence>
<evidence type="ECO:0000256" key="2">
    <source>
        <dbReference type="ARBA" id="ARBA00022598"/>
    </source>
</evidence>
<keyword evidence="1" id="KW-0816">Tricarboxylic acid cycle</keyword>
<name>A0ABX2T6W8_9PROT</name>
<evidence type="ECO:0000313" key="5">
    <source>
        <dbReference type="EMBL" id="NYZ20072.1"/>
    </source>
</evidence>
<dbReference type="PRINTS" id="PR01798">
    <property type="entry name" value="SCOASYNTHASE"/>
</dbReference>
<dbReference type="Proteomes" id="UP000584642">
    <property type="component" value="Unassembled WGS sequence"/>
</dbReference>
<comment type="caution">
    <text evidence="5">The sequence shown here is derived from an EMBL/GenBank/DDBJ whole genome shotgun (WGS) entry which is preliminary data.</text>
</comment>
<accession>A0ABX2T6W8</accession>
<dbReference type="EC" id="6.2.1.5" evidence="5"/>
<evidence type="ECO:0000256" key="1">
    <source>
        <dbReference type="ARBA" id="ARBA00022532"/>
    </source>
</evidence>
<reference evidence="5 6" key="1">
    <citation type="submission" date="2020-05" db="EMBL/GenBank/DDBJ databases">
        <title>Azospirillum oleiclasticum sp. nov, a nitrogen-fixing and heavy crude oil-emulsifying bacterium isolated from the crude oil of Yumen Oilfield.</title>
        <authorList>
            <person name="Wu D."/>
            <person name="Cai M."/>
            <person name="Zhang X."/>
        </authorList>
    </citation>
    <scope>NUCLEOTIDE SEQUENCE [LARGE SCALE GENOMIC DNA]</scope>
    <source>
        <strain evidence="5 6">ROY-1-1-2</strain>
    </source>
</reference>
<dbReference type="InterPro" id="IPR016102">
    <property type="entry name" value="Succinyl-CoA_synth-like"/>
</dbReference>
<dbReference type="InterPro" id="IPR005810">
    <property type="entry name" value="CoA_lig_alpha"/>
</dbReference>
<keyword evidence="6" id="KW-1185">Reference proteome</keyword>
<dbReference type="RefSeq" id="WP_180281846.1">
    <property type="nucleotide sequence ID" value="NZ_JABFDB010000006.1"/>
</dbReference>
<sequence>MSTAPLIVRKDTRVLVQGITGKQGTFWTEQMQACGTKVVGGVNPKKAGTTHCGVPIFATAKDAMKEAPFDASVMFIPPAMALDAATDAIDAGARLLVVLTEHIPARDVMTLLNHAKANGTRVVGPNTAGLVTPGEGFIGIMPAFNPLVFKPGRIGVISRSGSLGTLVSLNIVRAGYGQSAFLGIGGDPMIGTTTRDALQALADDPGTDAIVLVGEIGGGMEEDAAELAATIKKPVVSFIAGYAAPAGKKMGHAGAIVTGDRGSYAGKRTALEKAGVRVVDTPGEIGQALADALA</sequence>
<proteinExistence type="predicted"/>
<gene>
    <name evidence="5" type="primary">sucD</name>
    <name evidence="5" type="ORF">HND93_10130</name>
</gene>
<dbReference type="PANTHER" id="PTHR11117:SF2">
    <property type="entry name" value="SUCCINATE--COA LIGASE [ADP_GDP-FORMING] SUBUNIT ALPHA, MITOCHONDRIAL"/>
    <property type="match status" value="1"/>
</dbReference>
<dbReference type="SUPFAM" id="SSF51735">
    <property type="entry name" value="NAD(P)-binding Rossmann-fold domains"/>
    <property type="match status" value="1"/>
</dbReference>
<dbReference type="Gene3D" id="3.40.50.720">
    <property type="entry name" value="NAD(P)-binding Rossmann-like Domain"/>
    <property type="match status" value="1"/>
</dbReference>
<keyword evidence="2 5" id="KW-0436">Ligase</keyword>
<evidence type="ECO:0000313" key="6">
    <source>
        <dbReference type="Proteomes" id="UP000584642"/>
    </source>
</evidence>
<organism evidence="5 6">
    <name type="scientific">Azospirillum oleiclasticum</name>
    <dbReference type="NCBI Taxonomy" id="2735135"/>
    <lineage>
        <taxon>Bacteria</taxon>
        <taxon>Pseudomonadati</taxon>
        <taxon>Pseudomonadota</taxon>
        <taxon>Alphaproteobacteria</taxon>
        <taxon>Rhodospirillales</taxon>
        <taxon>Azospirillaceae</taxon>
        <taxon>Azospirillum</taxon>
    </lineage>
</organism>
<dbReference type="NCBIfam" id="NF004230">
    <property type="entry name" value="PRK05678.1"/>
    <property type="match status" value="1"/>
</dbReference>
<dbReference type="EMBL" id="JABFDB010000006">
    <property type="protein sequence ID" value="NYZ20072.1"/>
    <property type="molecule type" value="Genomic_DNA"/>
</dbReference>
<dbReference type="InterPro" id="IPR005811">
    <property type="entry name" value="SUCC_ACL_C"/>
</dbReference>
<evidence type="ECO:0000256" key="3">
    <source>
        <dbReference type="ARBA" id="ARBA00022741"/>
    </source>
</evidence>
<protein>
    <submittedName>
        <fullName evidence="5">Succinate--CoA ligase subunit alpha</fullName>
        <ecNumber evidence="5">6.2.1.5</ecNumber>
    </submittedName>
</protein>
<dbReference type="InterPro" id="IPR003781">
    <property type="entry name" value="CoA-bd"/>
</dbReference>
<dbReference type="InterPro" id="IPR036291">
    <property type="entry name" value="NAD(P)-bd_dom_sf"/>
</dbReference>
<dbReference type="Pfam" id="PF00549">
    <property type="entry name" value="Ligase_CoA"/>
    <property type="match status" value="1"/>
</dbReference>
<dbReference type="PANTHER" id="PTHR11117">
    <property type="entry name" value="SUCCINYL-COA LIGASE SUBUNIT ALPHA"/>
    <property type="match status" value="1"/>
</dbReference>